<reference evidence="3" key="1">
    <citation type="journal article" date="2019" name="Sci. Rep.">
        <title>Draft genome of Tanacetum cinerariifolium, the natural source of mosquito coil.</title>
        <authorList>
            <person name="Yamashiro T."/>
            <person name="Shiraishi A."/>
            <person name="Satake H."/>
            <person name="Nakayama K."/>
        </authorList>
    </citation>
    <scope>NUCLEOTIDE SEQUENCE</scope>
</reference>
<gene>
    <name evidence="3" type="ORF">Tci_025107</name>
</gene>
<evidence type="ECO:0000313" key="3">
    <source>
        <dbReference type="EMBL" id="GEU53129.1"/>
    </source>
</evidence>
<accession>A0A6L2KVW7</accession>
<dbReference type="AlphaFoldDB" id="A0A6L2KVW7"/>
<keyword evidence="3" id="KW-0808">Transferase</keyword>
<dbReference type="InterPro" id="IPR005162">
    <property type="entry name" value="Retrotrans_gag_dom"/>
</dbReference>
<protein>
    <submittedName>
        <fullName evidence="3">Reverse transcriptase domain-containing protein</fullName>
    </submittedName>
</protein>
<keyword evidence="3" id="KW-0548">Nucleotidyltransferase</keyword>
<proteinExistence type="predicted"/>
<sequence>HHLESNGQMCMFALTVSRIEPKNIKEALADSACIESLQEELHQFDRLDMDVKTTFLYGPLREEVYVNQPGAAQTWLEKEPPRSIHTWEDLVSKFVNYFFPPSKTTNLKNDITKFQQRNKPIASKVSTATSSPSHSLDVTALTEIVKELVLMNKATQQATVKAIEETCVTCGGPHPYYVCLATGVNTFDAYAALGPYNQRGNGYRPQGDPNYRASNQMGPLGFPPSNV</sequence>
<feature type="region of interest" description="Disordered" evidence="1">
    <location>
        <begin position="201"/>
        <end position="227"/>
    </location>
</feature>
<name>A0A6L2KVW7_TANCI</name>
<comment type="caution">
    <text evidence="3">The sequence shown here is derived from an EMBL/GenBank/DDBJ whole genome shotgun (WGS) entry which is preliminary data.</text>
</comment>
<dbReference type="EMBL" id="BKCJ010003125">
    <property type="protein sequence ID" value="GEU53129.1"/>
    <property type="molecule type" value="Genomic_DNA"/>
</dbReference>
<dbReference type="PANTHER" id="PTHR33223">
    <property type="entry name" value="CCHC-TYPE DOMAIN-CONTAINING PROTEIN"/>
    <property type="match status" value="1"/>
</dbReference>
<feature type="non-terminal residue" evidence="3">
    <location>
        <position position="1"/>
    </location>
</feature>
<evidence type="ECO:0000256" key="1">
    <source>
        <dbReference type="SAM" id="MobiDB-lite"/>
    </source>
</evidence>
<feature type="domain" description="Retrotransposon gag" evidence="2">
    <location>
        <begin position="70"/>
        <end position="122"/>
    </location>
</feature>
<dbReference type="GO" id="GO:0003964">
    <property type="term" value="F:RNA-directed DNA polymerase activity"/>
    <property type="evidence" value="ECO:0007669"/>
    <property type="project" value="UniProtKB-KW"/>
</dbReference>
<dbReference type="Pfam" id="PF03732">
    <property type="entry name" value="Retrotrans_gag"/>
    <property type="match status" value="1"/>
</dbReference>
<organism evidence="3">
    <name type="scientific">Tanacetum cinerariifolium</name>
    <name type="common">Dalmatian daisy</name>
    <name type="synonym">Chrysanthemum cinerariifolium</name>
    <dbReference type="NCBI Taxonomy" id="118510"/>
    <lineage>
        <taxon>Eukaryota</taxon>
        <taxon>Viridiplantae</taxon>
        <taxon>Streptophyta</taxon>
        <taxon>Embryophyta</taxon>
        <taxon>Tracheophyta</taxon>
        <taxon>Spermatophyta</taxon>
        <taxon>Magnoliopsida</taxon>
        <taxon>eudicotyledons</taxon>
        <taxon>Gunneridae</taxon>
        <taxon>Pentapetalae</taxon>
        <taxon>asterids</taxon>
        <taxon>campanulids</taxon>
        <taxon>Asterales</taxon>
        <taxon>Asteraceae</taxon>
        <taxon>Asteroideae</taxon>
        <taxon>Anthemideae</taxon>
        <taxon>Anthemidinae</taxon>
        <taxon>Tanacetum</taxon>
    </lineage>
</organism>
<keyword evidence="3" id="KW-0695">RNA-directed DNA polymerase</keyword>
<dbReference type="PANTHER" id="PTHR33223:SF11">
    <property type="entry name" value="ELEMENT PROTEIN, PUTATIVE-RELATED"/>
    <property type="match status" value="1"/>
</dbReference>
<evidence type="ECO:0000259" key="2">
    <source>
        <dbReference type="Pfam" id="PF03732"/>
    </source>
</evidence>